<dbReference type="PIRSF" id="PIRSF021328">
    <property type="entry name" value="UCP021328"/>
    <property type="match status" value="1"/>
</dbReference>
<dbReference type="EMBL" id="JAHBCL010000009">
    <property type="protein sequence ID" value="MBS7526315.1"/>
    <property type="molecule type" value="Genomic_DNA"/>
</dbReference>
<gene>
    <name evidence="1" type="ORF">KHM83_06470</name>
</gene>
<name>A0ABS5PMB0_9FIRM</name>
<dbReference type="Pfam" id="PF11208">
    <property type="entry name" value="DUF2992"/>
    <property type="match status" value="1"/>
</dbReference>
<accession>A0ABS5PMB0</accession>
<dbReference type="Proteomes" id="UP000746471">
    <property type="component" value="Unassembled WGS sequence"/>
</dbReference>
<keyword evidence="2" id="KW-1185">Reference proteome</keyword>
<dbReference type="InterPro" id="IPR016787">
    <property type="entry name" value="UCP021328"/>
</dbReference>
<protein>
    <submittedName>
        <fullName evidence="1">YjdF family protein</fullName>
    </submittedName>
</protein>
<evidence type="ECO:0000313" key="2">
    <source>
        <dbReference type="Proteomes" id="UP000746471"/>
    </source>
</evidence>
<dbReference type="RefSeq" id="WP_213236135.1">
    <property type="nucleotide sequence ID" value="NZ_JAHBCL010000009.1"/>
</dbReference>
<reference evidence="1 2" key="1">
    <citation type="submission" date="2021-05" db="EMBL/GenBank/DDBJ databases">
        <title>Fusibacter ferrireducens sp. nov., an anaerobic, sulfur- and Fe-reducing bacterium isolated from the mangrove sediment.</title>
        <authorList>
            <person name="Qiu D."/>
        </authorList>
    </citation>
    <scope>NUCLEOTIDE SEQUENCE [LARGE SCALE GENOMIC DNA]</scope>
    <source>
        <strain evidence="1 2">DSM 12116</strain>
    </source>
</reference>
<sequence length="139" mass="15944">MSIFLRGQLTVFFESPYWVGVFERWTEGTFQASKVTFGAEPSTAEVYVFLMNQYKHLTFSEGVDDGTAVKTINPKRLQRAIHRQTIDQDVRSKAQAVIAAQYEAQKCVRRKAAKERSALTAAARYEQKQVKKKQKKRGH</sequence>
<evidence type="ECO:0000313" key="1">
    <source>
        <dbReference type="EMBL" id="MBS7526315.1"/>
    </source>
</evidence>
<proteinExistence type="predicted"/>
<organism evidence="1 2">
    <name type="scientific">Fusibacter paucivorans</name>
    <dbReference type="NCBI Taxonomy" id="76009"/>
    <lineage>
        <taxon>Bacteria</taxon>
        <taxon>Bacillati</taxon>
        <taxon>Bacillota</taxon>
        <taxon>Clostridia</taxon>
        <taxon>Eubacteriales</taxon>
        <taxon>Eubacteriales Family XII. Incertae Sedis</taxon>
        <taxon>Fusibacter</taxon>
    </lineage>
</organism>
<comment type="caution">
    <text evidence="1">The sequence shown here is derived from an EMBL/GenBank/DDBJ whole genome shotgun (WGS) entry which is preliminary data.</text>
</comment>